<dbReference type="OrthoDB" id="1454647at2"/>
<dbReference type="RefSeq" id="WP_131910185.1">
    <property type="nucleotide sequence ID" value="NZ_SMFM01000006.1"/>
</dbReference>
<gene>
    <name evidence="1" type="ORF">E0F89_12890</name>
</gene>
<evidence type="ECO:0000313" key="1">
    <source>
        <dbReference type="EMBL" id="TDD75267.1"/>
    </source>
</evidence>
<comment type="caution">
    <text evidence="1">The sequence shown here is derived from an EMBL/GenBank/DDBJ whole genome shotgun (WGS) entry which is preliminary data.</text>
</comment>
<name>A0A4V2YU02_9FLAO</name>
<dbReference type="EMBL" id="SMFM01000006">
    <property type="protein sequence ID" value="TDD75267.1"/>
    <property type="molecule type" value="Genomic_DNA"/>
</dbReference>
<protein>
    <submittedName>
        <fullName evidence="1">Uncharacterized protein</fullName>
    </submittedName>
</protein>
<accession>A0A4V2YU02</accession>
<dbReference type="Proteomes" id="UP000295278">
    <property type="component" value="Unassembled WGS sequence"/>
</dbReference>
<reference evidence="1 2" key="1">
    <citation type="submission" date="2019-03" db="EMBL/GenBank/DDBJ databases">
        <title>Flavobacterium AT-3-2 sp. nov., isolated from arctic soil.</title>
        <authorList>
            <person name="Chaudhary D.K."/>
        </authorList>
    </citation>
    <scope>NUCLEOTIDE SEQUENCE [LARGE SCALE GENOMIC DNA]</scope>
    <source>
        <strain evidence="1 2">AT-3-2</strain>
    </source>
</reference>
<keyword evidence="2" id="KW-1185">Reference proteome</keyword>
<proteinExistence type="predicted"/>
<evidence type="ECO:0000313" key="2">
    <source>
        <dbReference type="Proteomes" id="UP000295278"/>
    </source>
</evidence>
<organism evidence="1 2">
    <name type="scientific">Flavobacterium caseinilyticum</name>
    <dbReference type="NCBI Taxonomy" id="2541732"/>
    <lineage>
        <taxon>Bacteria</taxon>
        <taxon>Pseudomonadati</taxon>
        <taxon>Bacteroidota</taxon>
        <taxon>Flavobacteriia</taxon>
        <taxon>Flavobacteriales</taxon>
        <taxon>Flavobacteriaceae</taxon>
        <taxon>Flavobacterium</taxon>
    </lineage>
</organism>
<sequence length="186" mass="20927">MKKVFFICLLISLVSCKNVSENSDTAIALDTAAIVIDTMSNYVPTIAKNNEWKYDTSEDKMTSNITKFASITSNESLSLDFPYDGINMGTLQLRKKNGALNIMVLIDKGQISSDYDDQNVKVRFDDDKAITFSYSKSADNSSDLIFIDNVTKFLSKLKKSKKTLIGLPLYQNGTQILEFKTENLKW</sequence>
<dbReference type="AlphaFoldDB" id="A0A4V2YU02"/>
<dbReference type="PROSITE" id="PS51257">
    <property type="entry name" value="PROKAR_LIPOPROTEIN"/>
    <property type="match status" value="1"/>
</dbReference>